<dbReference type="Gene3D" id="3.30.950.30">
    <property type="entry name" value="Schlafen, AAA domain"/>
    <property type="match status" value="1"/>
</dbReference>
<dbReference type="InterPro" id="IPR055180">
    <property type="entry name" value="HsdR_RecA-like_helicase_dom_2"/>
</dbReference>
<accession>A0A937XEQ0</accession>
<dbReference type="Pfam" id="PF22679">
    <property type="entry name" value="T1R_D3-like"/>
    <property type="match status" value="1"/>
</dbReference>
<dbReference type="PANTHER" id="PTHR42927">
    <property type="entry name" value="HELICASE SUPERFAMILY 1 AND 2 DOMAIN-CONTAINING PROTEIN"/>
    <property type="match status" value="1"/>
</dbReference>
<feature type="non-terminal residue" evidence="3">
    <location>
        <position position="1"/>
    </location>
</feature>
<feature type="domain" description="Restriction endonuclease type I HsdR second RecA-like helicase" evidence="2">
    <location>
        <begin position="71"/>
        <end position="124"/>
    </location>
</feature>
<dbReference type="Pfam" id="PF04326">
    <property type="entry name" value="SLFN_AlbA_2"/>
    <property type="match status" value="1"/>
</dbReference>
<evidence type="ECO:0000259" key="1">
    <source>
        <dbReference type="Pfam" id="PF04326"/>
    </source>
</evidence>
<reference evidence="3" key="1">
    <citation type="submission" date="2019-03" db="EMBL/GenBank/DDBJ databases">
        <title>Lake Tanganyika Metagenome-Assembled Genomes (MAGs).</title>
        <authorList>
            <person name="Tran P."/>
        </authorList>
    </citation>
    <scope>NUCLEOTIDE SEQUENCE</scope>
    <source>
        <strain evidence="3">M_DeepCast_400m_m2_100</strain>
    </source>
</reference>
<evidence type="ECO:0000313" key="4">
    <source>
        <dbReference type="Proteomes" id="UP000748308"/>
    </source>
</evidence>
<gene>
    <name evidence="3" type="ORF">FJY75_11945</name>
</gene>
<proteinExistence type="predicted"/>
<dbReference type="InterPro" id="IPR027417">
    <property type="entry name" value="P-loop_NTPase"/>
</dbReference>
<evidence type="ECO:0000259" key="2">
    <source>
        <dbReference type="Pfam" id="PF22679"/>
    </source>
</evidence>
<feature type="domain" description="Schlafen AlbA-2" evidence="1">
    <location>
        <begin position="414"/>
        <end position="551"/>
    </location>
</feature>
<dbReference type="AlphaFoldDB" id="A0A937XEQ0"/>
<organism evidence="3 4">
    <name type="scientific">Eiseniibacteriota bacterium</name>
    <dbReference type="NCBI Taxonomy" id="2212470"/>
    <lineage>
        <taxon>Bacteria</taxon>
        <taxon>Candidatus Eiseniibacteriota</taxon>
    </lineage>
</organism>
<evidence type="ECO:0000313" key="3">
    <source>
        <dbReference type="EMBL" id="MBM3318553.1"/>
    </source>
</evidence>
<sequence>AKAMIVTRSRLHAVRYKLAVDRYLAERGYPFKALVAFSGTVQDGGQAYTESNMNGFPEAQTAKAFEQPGNRFLIVANKFQTGFDQPLLHTMYVDKKLGGVNAVQTLSRLNRTHPEKTGTMVLDFANEAEEIQAAFEPYYETTLLSEATDPNLLYEIQTRLAAFPVHTTADVEAFARDYFDPKAKQDRLYAVLNPLVERFQQMSADERGDFRGQLTDDVRLYAFLAQVLTFADADLEKLYVFARHLRRLLPADREALPREVQQNIDMESYRIQQTGSGKIALERRPGALDPMGSRTPRGKVADELEALSRIIAELNERFGLNLGPEHRVTLGQMMGKLDDDAALDAAARVNTRENVRLTFDQKVEHVIQEIVDSNFELYKRITDNRAFGEAVKNFLFDQYLRAHRSAEELVRRGESKTLEFKSTLRWNLQEDRRDDRGVTHAVLKTIAAYLNTEGGDLLIGVADDGSIIGIERDQLETDDKFMRHLAQVVSNGLGDRAGTCIDPKCQVVQEKTVCVVSCQRSPEPVFLRWRGREAAAAGDFFVRSGPGTVKLPPQSAQEYVRTRFGAPAVERRPDAPS</sequence>
<dbReference type="Proteomes" id="UP000748308">
    <property type="component" value="Unassembled WGS sequence"/>
</dbReference>
<name>A0A937XEQ0_UNCEI</name>
<dbReference type="InterPro" id="IPR007421">
    <property type="entry name" value="Schlafen_AlbA_2_dom"/>
</dbReference>
<dbReference type="PANTHER" id="PTHR42927:SF1">
    <property type="entry name" value="HELICASE SUPERFAMILY 1 AND 2 DOMAIN-CONTAINING PROTEIN"/>
    <property type="match status" value="1"/>
</dbReference>
<dbReference type="EMBL" id="VGIY01000397">
    <property type="protein sequence ID" value="MBM3318553.1"/>
    <property type="molecule type" value="Genomic_DNA"/>
</dbReference>
<comment type="caution">
    <text evidence="3">The sequence shown here is derived from an EMBL/GenBank/DDBJ whole genome shotgun (WGS) entry which is preliminary data.</text>
</comment>
<protein>
    <submittedName>
        <fullName evidence="3">DNA binding domain-containing protein</fullName>
    </submittedName>
</protein>
<dbReference type="Gene3D" id="3.40.50.300">
    <property type="entry name" value="P-loop containing nucleotide triphosphate hydrolases"/>
    <property type="match status" value="1"/>
</dbReference>
<dbReference type="InterPro" id="IPR038461">
    <property type="entry name" value="Schlafen_AlbA_2_dom_sf"/>
</dbReference>